<protein>
    <submittedName>
        <fullName evidence="1">Uncharacterized protein</fullName>
    </submittedName>
</protein>
<sequence length="70" mass="7322">MTTVEMKQSMSNFAPTSNETQQTSHAASPSHQAVASTGLQVVIVIAAFMAGIYGLHIAGRLMKAGSTKTK</sequence>
<organism evidence="1 2">
    <name type="scientific">Alicyclobacillus acidoterrestris (strain ATCC 49025 / DSM 3922 / CIP 106132 / NCIMB 13137 / GD3B)</name>
    <dbReference type="NCBI Taxonomy" id="1356854"/>
    <lineage>
        <taxon>Bacteria</taxon>
        <taxon>Bacillati</taxon>
        <taxon>Bacillota</taxon>
        <taxon>Bacilli</taxon>
        <taxon>Bacillales</taxon>
        <taxon>Alicyclobacillaceae</taxon>
        <taxon>Alicyclobacillus</taxon>
    </lineage>
</organism>
<dbReference type="STRING" id="1356854.N007_12005"/>
<dbReference type="RefSeq" id="WP_021297459.1">
    <property type="nucleotide sequence ID" value="NZ_AURB01000154.1"/>
</dbReference>
<dbReference type="AlphaFoldDB" id="T0BSP7"/>
<accession>T0BSP7</accession>
<name>T0BSP7_ALIAG</name>
<dbReference type="EMBL" id="CP080467">
    <property type="protein sequence ID" value="UNO49034.1"/>
    <property type="molecule type" value="Genomic_DNA"/>
</dbReference>
<evidence type="ECO:0000313" key="2">
    <source>
        <dbReference type="Proteomes" id="UP000829401"/>
    </source>
</evidence>
<dbReference type="KEGG" id="aaco:K1I37_00205"/>
<keyword evidence="2" id="KW-1185">Reference proteome</keyword>
<proteinExistence type="predicted"/>
<reference evidence="2" key="1">
    <citation type="journal article" date="2022" name="G3 (Bethesda)">
        <title>Unveiling the complete genome sequence of Alicyclobacillus acidoterrestris DSM 3922T, a taint-producing strain.</title>
        <authorList>
            <person name="Leonardo I.C."/>
            <person name="Barreto Crespo M.T."/>
            <person name="Gaspar F.B."/>
        </authorList>
    </citation>
    <scope>NUCLEOTIDE SEQUENCE [LARGE SCALE GENOMIC DNA]</scope>
    <source>
        <strain evidence="2">DSM 3922</strain>
    </source>
</reference>
<gene>
    <name evidence="1" type="ORF">K1I37_00205</name>
</gene>
<evidence type="ECO:0000313" key="1">
    <source>
        <dbReference type="EMBL" id="UNO49034.1"/>
    </source>
</evidence>
<accession>A0A9E6ZNT8</accession>
<dbReference type="Proteomes" id="UP000829401">
    <property type="component" value="Chromosome"/>
</dbReference>